<accession>A0A368HCV5</accession>
<dbReference type="PANTHER" id="PTHR30349:SF94">
    <property type="entry name" value="INTEGRASE_RECOMBINASE HI_1414-RELATED"/>
    <property type="match status" value="1"/>
</dbReference>
<dbReference type="GO" id="GO:0015074">
    <property type="term" value="P:DNA integration"/>
    <property type="evidence" value="ECO:0007669"/>
    <property type="project" value="UniProtKB-KW"/>
</dbReference>
<reference evidence="5 6" key="1">
    <citation type="submission" date="2018-02" db="EMBL/GenBank/DDBJ databases">
        <title>Insights into the biology of acidophilic members of the Acidiferrobacteraceae family derived from comparative genomic analyses.</title>
        <authorList>
            <person name="Issotta F."/>
            <person name="Thyssen C."/>
            <person name="Mena C."/>
            <person name="Moya A."/>
            <person name="Bellenberg S."/>
            <person name="Sproer C."/>
            <person name="Covarrubias P.C."/>
            <person name="Sand W."/>
            <person name="Quatrini R."/>
            <person name="Vera M."/>
        </authorList>
    </citation>
    <scope>NUCLEOTIDE SEQUENCE [LARGE SCALE GENOMIC DNA]</scope>
    <source>
        <strain evidence="6">m-1</strain>
    </source>
</reference>
<dbReference type="GO" id="GO:0003677">
    <property type="term" value="F:DNA binding"/>
    <property type="evidence" value="ECO:0007669"/>
    <property type="project" value="UniProtKB-KW"/>
</dbReference>
<protein>
    <submittedName>
        <fullName evidence="5">Site-specific integrase</fullName>
    </submittedName>
</protein>
<evidence type="ECO:0000313" key="5">
    <source>
        <dbReference type="EMBL" id="RCN56275.1"/>
    </source>
</evidence>
<dbReference type="OrthoDB" id="9057547at2"/>
<proteinExistence type="predicted"/>
<evidence type="ECO:0000256" key="2">
    <source>
        <dbReference type="ARBA" id="ARBA00023125"/>
    </source>
</evidence>
<keyword evidence="6" id="KW-1185">Reference proteome</keyword>
<name>A0A368HCV5_9GAMM</name>
<dbReference type="EMBL" id="PSYR01000002">
    <property type="protein sequence ID" value="RCN56275.1"/>
    <property type="molecule type" value="Genomic_DNA"/>
</dbReference>
<dbReference type="PANTHER" id="PTHR30349">
    <property type="entry name" value="PHAGE INTEGRASE-RELATED"/>
    <property type="match status" value="1"/>
</dbReference>
<evidence type="ECO:0000256" key="3">
    <source>
        <dbReference type="ARBA" id="ARBA00023172"/>
    </source>
</evidence>
<dbReference type="SUPFAM" id="SSF56349">
    <property type="entry name" value="DNA breaking-rejoining enzymes"/>
    <property type="match status" value="1"/>
</dbReference>
<dbReference type="Proteomes" id="UP000253250">
    <property type="component" value="Unassembled WGS sequence"/>
</dbReference>
<dbReference type="InterPro" id="IPR011010">
    <property type="entry name" value="DNA_brk_join_enz"/>
</dbReference>
<dbReference type="GO" id="GO:0006310">
    <property type="term" value="P:DNA recombination"/>
    <property type="evidence" value="ECO:0007669"/>
    <property type="project" value="UniProtKB-KW"/>
</dbReference>
<evidence type="ECO:0000313" key="6">
    <source>
        <dbReference type="Proteomes" id="UP000253250"/>
    </source>
</evidence>
<keyword evidence="3" id="KW-0233">DNA recombination</keyword>
<gene>
    <name evidence="5" type="ORF">C4900_10560</name>
</gene>
<keyword evidence="2" id="KW-0238">DNA-binding</keyword>
<evidence type="ECO:0000256" key="1">
    <source>
        <dbReference type="ARBA" id="ARBA00022908"/>
    </source>
</evidence>
<dbReference type="AlphaFoldDB" id="A0A368HCV5"/>
<dbReference type="PROSITE" id="PS51898">
    <property type="entry name" value="TYR_RECOMBINASE"/>
    <property type="match status" value="1"/>
</dbReference>
<dbReference type="InterPro" id="IPR050090">
    <property type="entry name" value="Tyrosine_recombinase_XerCD"/>
</dbReference>
<dbReference type="InterPro" id="IPR002104">
    <property type="entry name" value="Integrase_catalytic"/>
</dbReference>
<dbReference type="InterPro" id="IPR010998">
    <property type="entry name" value="Integrase_recombinase_N"/>
</dbReference>
<dbReference type="InterPro" id="IPR013762">
    <property type="entry name" value="Integrase-like_cat_sf"/>
</dbReference>
<sequence>MAAFQKRSGAWRALIRRRGYPPLTRTFDSKAKAETWARQIEGEMDRGVFVSRAEAENTTLADALDRYAAEVSCSKKTANREIYTIRWWQTSALGPRSLASIRGKDIMAMLAAKEAEGAAPHTIHLYLALLSHLFTVARRAWGMEGLSNPTEFVRKPKLPQGRDRRLIDDEQIRLLNAAQTYGGEIGTIITWAIETAMRRGEIAAMRWEHLDRKDRVLLIPETKNGTPRQVPLSTVALEILSQRDPLRGDGLPRRTDGRIWGMRPDSISQAFERVCQAAGIEGLTFHDLRHEATSRLFEKGLNPMEVAAITGHKTLQMLKRYTHLKAKDLVGRLG</sequence>
<organism evidence="5 6">
    <name type="scientific">Acidiferrobacter thiooxydans</name>
    <dbReference type="NCBI Taxonomy" id="163359"/>
    <lineage>
        <taxon>Bacteria</taxon>
        <taxon>Pseudomonadati</taxon>
        <taxon>Pseudomonadota</taxon>
        <taxon>Gammaproteobacteria</taxon>
        <taxon>Acidiferrobacterales</taxon>
        <taxon>Acidiferrobacteraceae</taxon>
        <taxon>Acidiferrobacter</taxon>
    </lineage>
</organism>
<dbReference type="Gene3D" id="1.10.443.10">
    <property type="entry name" value="Intergrase catalytic core"/>
    <property type="match status" value="1"/>
</dbReference>
<keyword evidence="1" id="KW-0229">DNA integration</keyword>
<comment type="caution">
    <text evidence="5">The sequence shown here is derived from an EMBL/GenBank/DDBJ whole genome shotgun (WGS) entry which is preliminary data.</text>
</comment>
<dbReference type="Gene3D" id="1.10.150.130">
    <property type="match status" value="1"/>
</dbReference>
<evidence type="ECO:0000259" key="4">
    <source>
        <dbReference type="PROSITE" id="PS51898"/>
    </source>
</evidence>
<feature type="domain" description="Tyr recombinase" evidence="4">
    <location>
        <begin position="161"/>
        <end position="334"/>
    </location>
</feature>
<dbReference type="RefSeq" id="WP_114283063.1">
    <property type="nucleotide sequence ID" value="NZ_PSYR01000002.1"/>
</dbReference>
<dbReference type="Pfam" id="PF00589">
    <property type="entry name" value="Phage_integrase"/>
    <property type="match status" value="1"/>
</dbReference>
<dbReference type="CDD" id="cd00796">
    <property type="entry name" value="INT_Rci_Hp1_C"/>
    <property type="match status" value="1"/>
</dbReference>